<dbReference type="Proteomes" id="UP001501175">
    <property type="component" value="Unassembled WGS sequence"/>
</dbReference>
<protein>
    <recommendedName>
        <fullName evidence="1">DUF5615 domain-containing protein</fullName>
    </recommendedName>
</protein>
<dbReference type="EMBL" id="BAABHD010000029">
    <property type="protein sequence ID" value="GAA4457819.1"/>
    <property type="molecule type" value="Genomic_DNA"/>
</dbReference>
<evidence type="ECO:0000259" key="1">
    <source>
        <dbReference type="Pfam" id="PF18480"/>
    </source>
</evidence>
<dbReference type="InterPro" id="IPR041049">
    <property type="entry name" value="DUF5615"/>
</dbReference>
<proteinExistence type="predicted"/>
<evidence type="ECO:0000313" key="2">
    <source>
        <dbReference type="EMBL" id="GAA4457819.1"/>
    </source>
</evidence>
<name>A0ABP8MXR8_9BACT</name>
<sequence>MPTYLIDTNLPYYFSIWRTEEFLHQRDRSPTASDTEIWNYARNNNLTIVTKDRDYSDRMLLASPPPRVIHLKIGNMKMREFYTFIGDNWSSIEKLSRTHKLVYVFRDKLEGID</sequence>
<accession>A0ABP8MXR8</accession>
<dbReference type="Pfam" id="PF18480">
    <property type="entry name" value="DUF5615"/>
    <property type="match status" value="1"/>
</dbReference>
<gene>
    <name evidence="2" type="ORF">GCM10023189_29130</name>
</gene>
<dbReference type="RefSeq" id="WP_345244588.1">
    <property type="nucleotide sequence ID" value="NZ_BAABHD010000029.1"/>
</dbReference>
<keyword evidence="3" id="KW-1185">Reference proteome</keyword>
<evidence type="ECO:0000313" key="3">
    <source>
        <dbReference type="Proteomes" id="UP001501175"/>
    </source>
</evidence>
<reference evidence="3" key="1">
    <citation type="journal article" date="2019" name="Int. J. Syst. Evol. Microbiol.">
        <title>The Global Catalogue of Microorganisms (GCM) 10K type strain sequencing project: providing services to taxonomists for standard genome sequencing and annotation.</title>
        <authorList>
            <consortium name="The Broad Institute Genomics Platform"/>
            <consortium name="The Broad Institute Genome Sequencing Center for Infectious Disease"/>
            <person name="Wu L."/>
            <person name="Ma J."/>
        </authorList>
    </citation>
    <scope>NUCLEOTIDE SEQUENCE [LARGE SCALE GENOMIC DNA]</scope>
    <source>
        <strain evidence="3">JCM 17927</strain>
    </source>
</reference>
<feature type="domain" description="DUF5615" evidence="1">
    <location>
        <begin position="4"/>
        <end position="105"/>
    </location>
</feature>
<organism evidence="2 3">
    <name type="scientific">Nibrella saemangeumensis</name>
    <dbReference type="NCBI Taxonomy" id="1084526"/>
    <lineage>
        <taxon>Bacteria</taxon>
        <taxon>Pseudomonadati</taxon>
        <taxon>Bacteroidota</taxon>
        <taxon>Cytophagia</taxon>
        <taxon>Cytophagales</taxon>
        <taxon>Spirosomataceae</taxon>
        <taxon>Nibrella</taxon>
    </lineage>
</organism>
<comment type="caution">
    <text evidence="2">The sequence shown here is derived from an EMBL/GenBank/DDBJ whole genome shotgun (WGS) entry which is preliminary data.</text>
</comment>